<name>A0ABS6MHS4_9GAMM</name>
<accession>A0ABS6MHS4</accession>
<evidence type="ECO:0000313" key="2">
    <source>
        <dbReference type="Proteomes" id="UP000704611"/>
    </source>
</evidence>
<keyword evidence="2" id="KW-1185">Reference proteome</keyword>
<dbReference type="Proteomes" id="UP000704611">
    <property type="component" value="Unassembled WGS sequence"/>
</dbReference>
<evidence type="ECO:0000313" key="1">
    <source>
        <dbReference type="EMBL" id="MBV2128175.1"/>
    </source>
</evidence>
<gene>
    <name evidence="1" type="ORF">KQY15_03575</name>
</gene>
<organism evidence="1 2">
    <name type="scientific">Arsukibacterium indicum</name>
    <dbReference type="NCBI Taxonomy" id="2848612"/>
    <lineage>
        <taxon>Bacteria</taxon>
        <taxon>Pseudomonadati</taxon>
        <taxon>Pseudomonadota</taxon>
        <taxon>Gammaproteobacteria</taxon>
        <taxon>Chromatiales</taxon>
        <taxon>Chromatiaceae</taxon>
        <taxon>Arsukibacterium</taxon>
    </lineage>
</organism>
<sequence>MSQYGKSFPQSIAEHLRLVDISWQHKMVDQMIKFGHGLASCDDSGKIVGHNYTEVFIDEAPDIGSGIAGILLPNDTVSYFSYAAPRLSFLAKCLRQCFTLQQENTYVQNA</sequence>
<dbReference type="RefSeq" id="WP_217667252.1">
    <property type="nucleotide sequence ID" value="NZ_JAHRID010000001.1"/>
</dbReference>
<proteinExistence type="predicted"/>
<protein>
    <recommendedName>
        <fullName evidence="3">IclR-ED domain-containing protein</fullName>
    </recommendedName>
</protein>
<evidence type="ECO:0008006" key="3">
    <source>
        <dbReference type="Google" id="ProtNLM"/>
    </source>
</evidence>
<reference evidence="1 2" key="1">
    <citation type="submission" date="2021-06" db="EMBL/GenBank/DDBJ databases">
        <title>Rheinheimera indica sp. nov., isolated from deep-sea sediment.</title>
        <authorList>
            <person name="Wang Z."/>
            <person name="Zhang X.-Y."/>
        </authorList>
    </citation>
    <scope>NUCLEOTIDE SEQUENCE [LARGE SCALE GENOMIC DNA]</scope>
    <source>
        <strain evidence="1 2">SM2107</strain>
    </source>
</reference>
<comment type="caution">
    <text evidence="1">The sequence shown here is derived from an EMBL/GenBank/DDBJ whole genome shotgun (WGS) entry which is preliminary data.</text>
</comment>
<dbReference type="EMBL" id="JAHRID010000001">
    <property type="protein sequence ID" value="MBV2128175.1"/>
    <property type="molecule type" value="Genomic_DNA"/>
</dbReference>